<dbReference type="Pfam" id="PF09587">
    <property type="entry name" value="PGA_cap"/>
    <property type="match status" value="1"/>
</dbReference>
<accession>A0ABR7NKU0</accession>
<dbReference type="CDD" id="cd07381">
    <property type="entry name" value="MPP_CapA"/>
    <property type="match status" value="1"/>
</dbReference>
<proteinExistence type="inferred from homology"/>
<evidence type="ECO:0000256" key="1">
    <source>
        <dbReference type="ARBA" id="ARBA00005662"/>
    </source>
</evidence>
<feature type="domain" description="Capsule synthesis protein CapA" evidence="3">
    <location>
        <begin position="62"/>
        <end position="311"/>
    </location>
</feature>
<comment type="caution">
    <text evidence="4">The sequence shown here is derived from an EMBL/GenBank/DDBJ whole genome shotgun (WGS) entry which is preliminary data.</text>
</comment>
<sequence length="417" mass="45322">MRKDTIKLAVLILVLCCGALGVFAAASGLLAPEQGGESSVSAGPVSSSAAEEPAPPPDAVVRLRAVGDNLIHDSIYRQAAEYAGGNGFDFGPVYEHVAPLVADADLSFINQETIIAERLYPLSGYPMFNSPEAVGRHMKEIGFDVVSVANNHMFDMGEAGLAAALDFWEGLGVDVFGAWRTEAAMERPVLTECNGITFGWVPMTEHTNGLSLPASTEMRYIRTDERELMKRQIELARGAADFVIVVPHWGTEYSLEVNDNQLELAQWFADLGVDLVIGSHPHTLQPVEWRTGRQGHRMLVAYSLGNFVGSMLYPQNMLGGMLDLDITKDGETGETSITRAELIPTVIHYEGLGKHLRTYPFSEYTGELAAAHGIVQLAASYDVAIAPGAFSLDYMRGIIKKNVPEEFRPNLPLGTQK</sequence>
<comment type="similarity">
    <text evidence="1">Belongs to the CapA family.</text>
</comment>
<dbReference type="SMART" id="SM00854">
    <property type="entry name" value="PGA_cap"/>
    <property type="match status" value="1"/>
</dbReference>
<evidence type="ECO:0000313" key="4">
    <source>
        <dbReference type="EMBL" id="MBC8576990.1"/>
    </source>
</evidence>
<name>A0ABR7NKU0_9FIRM</name>
<organism evidence="4 5">
    <name type="scientific">Yanshouia hominis</name>
    <dbReference type="NCBI Taxonomy" id="2763673"/>
    <lineage>
        <taxon>Bacteria</taxon>
        <taxon>Bacillati</taxon>
        <taxon>Bacillota</taxon>
        <taxon>Clostridia</taxon>
        <taxon>Eubacteriales</taxon>
        <taxon>Oscillospiraceae</taxon>
        <taxon>Yanshouia</taxon>
    </lineage>
</organism>
<keyword evidence="5" id="KW-1185">Reference proteome</keyword>
<dbReference type="EMBL" id="JACRTB010000019">
    <property type="protein sequence ID" value="MBC8576990.1"/>
    <property type="molecule type" value="Genomic_DNA"/>
</dbReference>
<feature type="chain" id="PRO_5046578954" evidence="2">
    <location>
        <begin position="25"/>
        <end position="417"/>
    </location>
</feature>
<dbReference type="InterPro" id="IPR019079">
    <property type="entry name" value="Capsule_synth_CapA"/>
</dbReference>
<dbReference type="RefSeq" id="WP_262400463.1">
    <property type="nucleotide sequence ID" value="NZ_JACRTB010000019.1"/>
</dbReference>
<reference evidence="4 5" key="1">
    <citation type="submission" date="2020-08" db="EMBL/GenBank/DDBJ databases">
        <title>Genome public.</title>
        <authorList>
            <person name="Liu C."/>
            <person name="Sun Q."/>
        </authorList>
    </citation>
    <scope>NUCLEOTIDE SEQUENCE [LARGE SCALE GENOMIC DNA]</scope>
    <source>
        <strain evidence="4 5">BX1</strain>
    </source>
</reference>
<dbReference type="InterPro" id="IPR052169">
    <property type="entry name" value="CW_Biosynth-Accessory"/>
</dbReference>
<dbReference type="PANTHER" id="PTHR33393">
    <property type="entry name" value="POLYGLUTAMINE SYNTHESIS ACCESSORY PROTEIN RV0574C-RELATED"/>
    <property type="match status" value="1"/>
</dbReference>
<dbReference type="Proteomes" id="UP000658131">
    <property type="component" value="Unassembled WGS sequence"/>
</dbReference>
<evidence type="ECO:0000259" key="3">
    <source>
        <dbReference type="SMART" id="SM00854"/>
    </source>
</evidence>
<protein>
    <submittedName>
        <fullName evidence="4">CapA family protein</fullName>
    </submittedName>
</protein>
<evidence type="ECO:0000256" key="2">
    <source>
        <dbReference type="SAM" id="SignalP"/>
    </source>
</evidence>
<dbReference type="InterPro" id="IPR029052">
    <property type="entry name" value="Metallo-depent_PP-like"/>
</dbReference>
<feature type="signal peptide" evidence="2">
    <location>
        <begin position="1"/>
        <end position="24"/>
    </location>
</feature>
<dbReference type="Gene3D" id="3.60.21.10">
    <property type="match status" value="1"/>
</dbReference>
<keyword evidence="2" id="KW-0732">Signal</keyword>
<dbReference type="PANTHER" id="PTHR33393:SF12">
    <property type="entry name" value="CAPSULE BIOSYNTHESIS PROTEIN CAPA"/>
    <property type="match status" value="1"/>
</dbReference>
<evidence type="ECO:0000313" key="5">
    <source>
        <dbReference type="Proteomes" id="UP000658131"/>
    </source>
</evidence>
<gene>
    <name evidence="4" type="ORF">H8717_11310</name>
</gene>
<dbReference type="SUPFAM" id="SSF56300">
    <property type="entry name" value="Metallo-dependent phosphatases"/>
    <property type="match status" value="1"/>
</dbReference>